<protein>
    <submittedName>
        <fullName evidence="1">Uncharacterized protein</fullName>
    </submittedName>
</protein>
<comment type="caution">
    <text evidence="1">The sequence shown here is derived from an EMBL/GenBank/DDBJ whole genome shotgun (WGS) entry which is preliminary data.</text>
</comment>
<gene>
    <name evidence="1" type="ORF">H0H81_001056</name>
</gene>
<reference evidence="1" key="1">
    <citation type="submission" date="2021-02" db="EMBL/GenBank/DDBJ databases">
        <authorList>
            <person name="Nieuwenhuis M."/>
            <person name="Van De Peppel L.J.J."/>
        </authorList>
    </citation>
    <scope>NUCLEOTIDE SEQUENCE</scope>
    <source>
        <strain evidence="1">D49</strain>
    </source>
</reference>
<organism evidence="1 2">
    <name type="scientific">Sphagnurus paluster</name>
    <dbReference type="NCBI Taxonomy" id="117069"/>
    <lineage>
        <taxon>Eukaryota</taxon>
        <taxon>Fungi</taxon>
        <taxon>Dikarya</taxon>
        <taxon>Basidiomycota</taxon>
        <taxon>Agaricomycotina</taxon>
        <taxon>Agaricomycetes</taxon>
        <taxon>Agaricomycetidae</taxon>
        <taxon>Agaricales</taxon>
        <taxon>Tricholomatineae</taxon>
        <taxon>Lyophyllaceae</taxon>
        <taxon>Sphagnurus</taxon>
    </lineage>
</organism>
<dbReference type="EMBL" id="JABCKI010000589">
    <property type="protein sequence ID" value="KAG5650019.1"/>
    <property type="molecule type" value="Genomic_DNA"/>
</dbReference>
<dbReference type="Proteomes" id="UP000717328">
    <property type="component" value="Unassembled WGS sequence"/>
</dbReference>
<keyword evidence="2" id="KW-1185">Reference proteome</keyword>
<reference evidence="1" key="2">
    <citation type="submission" date="2021-10" db="EMBL/GenBank/DDBJ databases">
        <title>Phylogenomics reveals ancestral predisposition of the termite-cultivated fungus Termitomyces towards a domesticated lifestyle.</title>
        <authorList>
            <person name="Auxier B."/>
            <person name="Grum-Grzhimaylo A."/>
            <person name="Cardenas M.E."/>
            <person name="Lodge J.D."/>
            <person name="Laessoe T."/>
            <person name="Pedersen O."/>
            <person name="Smith M.E."/>
            <person name="Kuyper T.W."/>
            <person name="Franco-Molano E.A."/>
            <person name="Baroni T.J."/>
            <person name="Aanen D.K."/>
        </authorList>
    </citation>
    <scope>NUCLEOTIDE SEQUENCE</scope>
    <source>
        <strain evidence="1">D49</strain>
    </source>
</reference>
<sequence>MSAEICDWNGDEPTAFSNAAAREAGYAHIQKEIDAANELARSWRQRYNELSLIHRLPPE</sequence>
<evidence type="ECO:0000313" key="1">
    <source>
        <dbReference type="EMBL" id="KAG5650019.1"/>
    </source>
</evidence>
<accession>A0A9P7GG82</accession>
<name>A0A9P7GG82_9AGAR</name>
<dbReference type="AlphaFoldDB" id="A0A9P7GG82"/>
<proteinExistence type="predicted"/>
<feature type="non-terminal residue" evidence="1">
    <location>
        <position position="59"/>
    </location>
</feature>
<evidence type="ECO:0000313" key="2">
    <source>
        <dbReference type="Proteomes" id="UP000717328"/>
    </source>
</evidence>